<reference evidence="1 2" key="1">
    <citation type="submission" date="2015-07" db="EMBL/GenBank/DDBJ databases">
        <title>Genome analysis of myxobacterium Chondromyces crocatus Cm c5 reveals a high potential for natural compound synthesis and the genetic basis for the loss of fruiting body formation.</title>
        <authorList>
            <person name="Zaburannyi N."/>
            <person name="Bunk B."/>
            <person name="Maier J."/>
            <person name="Overmann J."/>
            <person name="Mueller R."/>
        </authorList>
    </citation>
    <scope>NUCLEOTIDE SEQUENCE [LARGE SCALE GENOMIC DNA]</scope>
    <source>
        <strain evidence="1 2">Cm c5</strain>
    </source>
</reference>
<protein>
    <recommendedName>
        <fullName evidence="3">Lipoprotein</fullName>
    </recommendedName>
</protein>
<keyword evidence="2" id="KW-1185">Reference proteome</keyword>
<dbReference type="Proteomes" id="UP000067626">
    <property type="component" value="Chromosome"/>
</dbReference>
<evidence type="ECO:0000313" key="1">
    <source>
        <dbReference type="EMBL" id="AKT38154.1"/>
    </source>
</evidence>
<dbReference type="EMBL" id="CP012159">
    <property type="protein sequence ID" value="AKT38154.1"/>
    <property type="molecule type" value="Genomic_DNA"/>
</dbReference>
<evidence type="ECO:0008006" key="3">
    <source>
        <dbReference type="Google" id="ProtNLM"/>
    </source>
</evidence>
<dbReference type="RefSeq" id="WP_156338460.1">
    <property type="nucleotide sequence ID" value="NZ_CP012159.1"/>
</dbReference>
<dbReference type="PROSITE" id="PS51257">
    <property type="entry name" value="PROKAR_LIPOPROTEIN"/>
    <property type="match status" value="1"/>
</dbReference>
<dbReference type="AlphaFoldDB" id="A0A0K1EBD3"/>
<sequence>MFASKLFQGIAVAFAVGASGCITIPEVDLSGLLDGSSITVQADGRADGKTTVQACVRVSLSLGCDGDGSIVAASEGQAVALAREALPDEELFLAPRGELDGSAEGKEIVIAYDGYVQAPGSRVVLPLPFTITGPVQTNEDTLVLQSSDALPLTWEPALGDDAMAWSVSGTCAGDDGEESSVFREFSISHDEGDLALSVLDFGLPAGKRCELVLDLLRQADGLVDPAFMPGASVVRGRQVRSLSLVVEP</sequence>
<evidence type="ECO:0000313" key="2">
    <source>
        <dbReference type="Proteomes" id="UP000067626"/>
    </source>
</evidence>
<proteinExistence type="predicted"/>
<dbReference type="KEGG" id="ccro:CMC5_022970"/>
<organism evidence="1 2">
    <name type="scientific">Chondromyces crocatus</name>
    <dbReference type="NCBI Taxonomy" id="52"/>
    <lineage>
        <taxon>Bacteria</taxon>
        <taxon>Pseudomonadati</taxon>
        <taxon>Myxococcota</taxon>
        <taxon>Polyangia</taxon>
        <taxon>Polyangiales</taxon>
        <taxon>Polyangiaceae</taxon>
        <taxon>Chondromyces</taxon>
    </lineage>
</organism>
<name>A0A0K1EBD3_CHOCO</name>
<accession>A0A0K1EBD3</accession>
<gene>
    <name evidence="1" type="ORF">CMC5_022970</name>
</gene>